<sequence>REKRNHHFEHSYNSFSFLHLETSGNIATENWSPVHVGLAMTRVRCVVWACLKNIMAEPKASFLSWKYAHYFSFVEQKERNVYVRCNLCLGTKTLSAAANSNSNLLKHLGTQHATTKLVAKASGSDTGTDDTSPRAPKQQRLSSFLRGSATAIQAKVNQVIAGYIVEDMQPISTVESPAFRRIIDLIPGATRQMGRKTFSNYLESEYTKMESELKQTFEGLSYISTTADIWTGHNRSFMGVTAHWINPATLQRQKAALACKRLKGRHTYDVIASEIDQIHSLYRVSTKVTTTVTDNGSNFVKAFRVYQQEQRNDSDDDDDHDDEEIIFTDVAEILDNPTETEEGIVLPPHQRCASHTLNLISCNDIDKWLLANPGTKAVYRSSTAKCMAIWNKTSRSTVASEVVDDVLSKKLNVPCSTRWNSFYDAVSRIVEIPATDLSAITHSLQLKCLSDKELHFLKEYCATMKPLTVVLDILQGEDSCHYGTLLPALETLMSKTLEVKDSLTVATGLPEAVVEVRAIKVRFACVLESKDAMLAAATLPKFKLRWVKEQWKKEMIKGMLVAECHKITPENNLFFGFYISSLKPQTTLPVQVLHYLQTADTSMEILNQFPKIKEICLRKNAALPSSAPVERLFSLGSLVLSPKRNRLSDKRFEKLLLMRYNHCIITAIFL</sequence>
<evidence type="ECO:0000313" key="2">
    <source>
        <dbReference type="Ensembl" id="ENSSFAP00005029961.1"/>
    </source>
</evidence>
<dbReference type="SUPFAM" id="SSF53098">
    <property type="entry name" value="Ribonuclease H-like"/>
    <property type="match status" value="1"/>
</dbReference>
<dbReference type="AlphaFoldDB" id="A0A672HL56"/>
<feature type="region of interest" description="Disordered" evidence="1">
    <location>
        <begin position="119"/>
        <end position="139"/>
    </location>
</feature>
<dbReference type="InterPro" id="IPR012337">
    <property type="entry name" value="RNaseH-like_sf"/>
</dbReference>
<organism evidence="2 3">
    <name type="scientific">Salarias fasciatus</name>
    <name type="common">Jewelled blenny</name>
    <name type="synonym">Blennius fasciatus</name>
    <dbReference type="NCBI Taxonomy" id="181472"/>
    <lineage>
        <taxon>Eukaryota</taxon>
        <taxon>Metazoa</taxon>
        <taxon>Chordata</taxon>
        <taxon>Craniata</taxon>
        <taxon>Vertebrata</taxon>
        <taxon>Euteleostomi</taxon>
        <taxon>Actinopterygii</taxon>
        <taxon>Neopterygii</taxon>
        <taxon>Teleostei</taxon>
        <taxon>Neoteleostei</taxon>
        <taxon>Acanthomorphata</taxon>
        <taxon>Ovalentaria</taxon>
        <taxon>Blenniimorphae</taxon>
        <taxon>Blenniiformes</taxon>
        <taxon>Blennioidei</taxon>
        <taxon>Blenniidae</taxon>
        <taxon>Salariinae</taxon>
        <taxon>Salarias</taxon>
    </lineage>
</organism>
<proteinExistence type="predicted"/>
<dbReference type="Ensembl" id="ENSSFAT00005031057.1">
    <property type="protein sequence ID" value="ENSSFAP00005029961.1"/>
    <property type="gene ID" value="ENSSFAG00005015133.1"/>
</dbReference>
<accession>A0A672HL56</accession>
<evidence type="ECO:0008006" key="4">
    <source>
        <dbReference type="Google" id="ProtNLM"/>
    </source>
</evidence>
<protein>
    <recommendedName>
        <fullName evidence="4">BED-type domain-containing protein</fullName>
    </recommendedName>
</protein>
<keyword evidence="3" id="KW-1185">Reference proteome</keyword>
<evidence type="ECO:0000313" key="3">
    <source>
        <dbReference type="Proteomes" id="UP000472267"/>
    </source>
</evidence>
<reference evidence="2" key="2">
    <citation type="submission" date="2025-09" db="UniProtKB">
        <authorList>
            <consortium name="Ensembl"/>
        </authorList>
    </citation>
    <scope>IDENTIFICATION</scope>
</reference>
<name>A0A672HL56_SALFA</name>
<reference evidence="2" key="1">
    <citation type="submission" date="2025-08" db="UniProtKB">
        <authorList>
            <consortium name="Ensembl"/>
        </authorList>
    </citation>
    <scope>IDENTIFICATION</scope>
</reference>
<dbReference type="Proteomes" id="UP000472267">
    <property type="component" value="Unassembled WGS sequence"/>
</dbReference>
<dbReference type="PANTHER" id="PTHR47501">
    <property type="entry name" value="TRANSPOSASE-RELATED"/>
    <property type="match status" value="1"/>
</dbReference>
<dbReference type="OMA" id="SLKWKAQ"/>
<dbReference type="PANTHER" id="PTHR47501:SF7">
    <property type="entry name" value="TRANSPOSASE"/>
    <property type="match status" value="1"/>
</dbReference>
<dbReference type="InParanoid" id="A0A672HL56"/>
<evidence type="ECO:0000256" key="1">
    <source>
        <dbReference type="SAM" id="MobiDB-lite"/>
    </source>
</evidence>